<gene>
    <name evidence="2" type="ORF">B0T16DRAFT_422348</name>
</gene>
<proteinExistence type="predicted"/>
<reference evidence="2" key="1">
    <citation type="submission" date="2023-06" db="EMBL/GenBank/DDBJ databases">
        <title>Genome-scale phylogeny and comparative genomics of the fungal order Sordariales.</title>
        <authorList>
            <consortium name="Lawrence Berkeley National Laboratory"/>
            <person name="Hensen N."/>
            <person name="Bonometti L."/>
            <person name="Westerberg I."/>
            <person name="Brannstrom I.O."/>
            <person name="Guillou S."/>
            <person name="Cros-Aarteil S."/>
            <person name="Calhoun S."/>
            <person name="Haridas S."/>
            <person name="Kuo A."/>
            <person name="Mondo S."/>
            <person name="Pangilinan J."/>
            <person name="Riley R."/>
            <person name="Labutti K."/>
            <person name="Andreopoulos B."/>
            <person name="Lipzen A."/>
            <person name="Chen C."/>
            <person name="Yanf M."/>
            <person name="Daum C."/>
            <person name="Ng V."/>
            <person name="Clum A."/>
            <person name="Steindorff A."/>
            <person name="Ohm R."/>
            <person name="Martin F."/>
            <person name="Silar P."/>
            <person name="Natvig D."/>
            <person name="Lalanne C."/>
            <person name="Gautier V."/>
            <person name="Ament-Velasquez S.L."/>
            <person name="Kruys A."/>
            <person name="Hutchinson M.I."/>
            <person name="Powell A.J."/>
            <person name="Barry K."/>
            <person name="Miller A.N."/>
            <person name="Grigoriev I.V."/>
            <person name="Debuchy R."/>
            <person name="Gladieux P."/>
            <person name="Thoren M.H."/>
            <person name="Johannesson H."/>
        </authorList>
    </citation>
    <scope>NUCLEOTIDE SEQUENCE</scope>
    <source>
        <strain evidence="2">SMH2532-1</strain>
    </source>
</reference>
<evidence type="ECO:0000256" key="1">
    <source>
        <dbReference type="SAM" id="MobiDB-lite"/>
    </source>
</evidence>
<accession>A0AA40CI17</accession>
<comment type="caution">
    <text evidence="2">The sequence shown here is derived from an EMBL/GenBank/DDBJ whole genome shotgun (WGS) entry which is preliminary data.</text>
</comment>
<dbReference type="AlphaFoldDB" id="A0AA40CI17"/>
<sequence>MPRSYQRPVGGEEIDEREESPTLVRKVEVADSVEKKVKDEEVDCSSDSDDAFETLDILADRAAERRTQALPRAAVVQERPVAVQQNDAKKKANFSWMANDTTQPMKLTDLYSIPRLPYKQNWMVNVLAVVAWLSDIEPTYLPPGNQRRAGLVDPTTEKEVLLTVLLDPESFTPQVGSVVLLAGVKNHQAEGGSLRKYMSDKPKGKKSWWVENPEQSLEWCQAEAAALREWQDGRM</sequence>
<dbReference type="EMBL" id="JAULSV010000007">
    <property type="protein sequence ID" value="KAK0639065.1"/>
    <property type="molecule type" value="Genomic_DNA"/>
</dbReference>
<organism evidence="2 3">
    <name type="scientific">Cercophora newfieldiana</name>
    <dbReference type="NCBI Taxonomy" id="92897"/>
    <lineage>
        <taxon>Eukaryota</taxon>
        <taxon>Fungi</taxon>
        <taxon>Dikarya</taxon>
        <taxon>Ascomycota</taxon>
        <taxon>Pezizomycotina</taxon>
        <taxon>Sordariomycetes</taxon>
        <taxon>Sordariomycetidae</taxon>
        <taxon>Sordariales</taxon>
        <taxon>Lasiosphaeriaceae</taxon>
        <taxon>Cercophora</taxon>
    </lineage>
</organism>
<dbReference type="Proteomes" id="UP001174936">
    <property type="component" value="Unassembled WGS sequence"/>
</dbReference>
<protein>
    <submittedName>
        <fullName evidence="2">Uncharacterized protein</fullName>
    </submittedName>
</protein>
<feature type="region of interest" description="Disordered" evidence="1">
    <location>
        <begin position="1"/>
        <end position="23"/>
    </location>
</feature>
<evidence type="ECO:0000313" key="2">
    <source>
        <dbReference type="EMBL" id="KAK0639065.1"/>
    </source>
</evidence>
<name>A0AA40CI17_9PEZI</name>
<keyword evidence="3" id="KW-1185">Reference proteome</keyword>
<evidence type="ECO:0000313" key="3">
    <source>
        <dbReference type="Proteomes" id="UP001174936"/>
    </source>
</evidence>